<dbReference type="InterPro" id="IPR035093">
    <property type="entry name" value="RelE/ParE_toxin_dom_sf"/>
</dbReference>
<gene>
    <name evidence="1" type="ORF">T229_12490</name>
</gene>
<reference evidence="1 2" key="1">
    <citation type="submission" date="2013-11" db="EMBL/GenBank/DDBJ databases">
        <title>Single cell genomics of uncultured Tannerella BU063 (oral taxon 286).</title>
        <authorList>
            <person name="Beall C.J."/>
            <person name="Campbell A.G."/>
            <person name="Griffen A.L."/>
            <person name="Podar M."/>
            <person name="Leys E.J."/>
        </authorList>
    </citation>
    <scope>NUCLEOTIDE SEQUENCE [LARGE SCALE GENOMIC DNA]</scope>
    <source>
        <strain evidence="1">Cell 5</strain>
    </source>
</reference>
<dbReference type="PATRIC" id="fig|1410950.3.peg.1902"/>
<dbReference type="AlphaFoldDB" id="W2C8W1"/>
<dbReference type="SUPFAM" id="SSF143011">
    <property type="entry name" value="RelE-like"/>
    <property type="match status" value="1"/>
</dbReference>
<name>W2C8W1_9BACT</name>
<evidence type="ECO:0000313" key="2">
    <source>
        <dbReference type="Proteomes" id="UP000018872"/>
    </source>
</evidence>
<accession>W2C8W1</accession>
<proteinExistence type="predicted"/>
<comment type="caution">
    <text evidence="1">The sequence shown here is derived from an EMBL/GenBank/DDBJ whole genome shotgun (WGS) entry which is preliminary data.</text>
</comment>
<dbReference type="Proteomes" id="UP000018872">
    <property type="component" value="Unassembled WGS sequence"/>
</dbReference>
<sequence>MEILYASNYLKKLCTSESAAIKKLGERCARILFRRISQMKSAENLEALTQHAGHFHPLTADRKGQWACRLQGGLRLVFVPGARGEMVLKEITDPYLTITEITDYHH</sequence>
<organism evidence="1 2">
    <name type="scientific">Tannerella sp. oral taxon BU063 isolate Cell 5</name>
    <dbReference type="NCBI Taxonomy" id="1410950"/>
    <lineage>
        <taxon>Bacteria</taxon>
        <taxon>Pseudomonadati</taxon>
        <taxon>Bacteroidota</taxon>
        <taxon>Bacteroidia</taxon>
        <taxon>Bacteroidales</taxon>
        <taxon>Tannerellaceae</taxon>
        <taxon>Tannerella</taxon>
    </lineage>
</organism>
<dbReference type="EMBL" id="AYYC01000731">
    <property type="protein sequence ID" value="ETK03664.1"/>
    <property type="molecule type" value="Genomic_DNA"/>
</dbReference>
<protein>
    <submittedName>
        <fullName evidence="1">Killer suppression protein HigA</fullName>
    </submittedName>
</protein>
<dbReference type="Gene3D" id="3.30.2310.20">
    <property type="entry name" value="RelE-like"/>
    <property type="match status" value="1"/>
</dbReference>
<evidence type="ECO:0000313" key="1">
    <source>
        <dbReference type="EMBL" id="ETK03664.1"/>
    </source>
</evidence>